<dbReference type="SUPFAM" id="SSF55874">
    <property type="entry name" value="ATPase domain of HSP90 chaperone/DNA topoisomerase II/histidine kinase"/>
    <property type="match status" value="1"/>
</dbReference>
<dbReference type="Pfam" id="PF00512">
    <property type="entry name" value="HisKA"/>
    <property type="match status" value="1"/>
</dbReference>
<dbReference type="Pfam" id="PF00672">
    <property type="entry name" value="HAMP"/>
    <property type="match status" value="1"/>
</dbReference>
<comment type="subcellular location">
    <subcellularLocation>
        <location evidence="2">Membrane</location>
    </subcellularLocation>
</comment>
<evidence type="ECO:0000256" key="6">
    <source>
        <dbReference type="ARBA" id="ARBA00022692"/>
    </source>
</evidence>
<dbReference type="EMBL" id="JAUHMF010000001">
    <property type="protein sequence ID" value="MDT8897197.1"/>
    <property type="molecule type" value="Genomic_DNA"/>
</dbReference>
<keyword evidence="7 15" id="KW-0418">Kinase</keyword>
<dbReference type="Gene3D" id="3.30.565.10">
    <property type="entry name" value="Histidine kinase-like ATPase, C-terminal domain"/>
    <property type="match status" value="1"/>
</dbReference>
<dbReference type="InterPro" id="IPR036890">
    <property type="entry name" value="HATPase_C_sf"/>
</dbReference>
<evidence type="ECO:0000256" key="1">
    <source>
        <dbReference type="ARBA" id="ARBA00000085"/>
    </source>
</evidence>
<dbReference type="SMART" id="SM00387">
    <property type="entry name" value="HATPase_c"/>
    <property type="match status" value="1"/>
</dbReference>
<dbReference type="CDD" id="cd00075">
    <property type="entry name" value="HATPase"/>
    <property type="match status" value="1"/>
</dbReference>
<feature type="coiled-coil region" evidence="11">
    <location>
        <begin position="279"/>
        <end position="306"/>
    </location>
</feature>
<dbReference type="Gene3D" id="1.10.287.130">
    <property type="match status" value="1"/>
</dbReference>
<dbReference type="Proteomes" id="UP001254165">
    <property type="component" value="Unassembled WGS sequence"/>
</dbReference>
<dbReference type="InterPro" id="IPR003661">
    <property type="entry name" value="HisK_dim/P_dom"/>
</dbReference>
<dbReference type="InterPro" id="IPR003594">
    <property type="entry name" value="HATPase_dom"/>
</dbReference>
<evidence type="ECO:0000256" key="12">
    <source>
        <dbReference type="SAM" id="Phobius"/>
    </source>
</evidence>
<keyword evidence="5" id="KW-0808">Transferase</keyword>
<evidence type="ECO:0000256" key="2">
    <source>
        <dbReference type="ARBA" id="ARBA00004370"/>
    </source>
</evidence>
<keyword evidence="9" id="KW-0902">Two-component regulatory system</keyword>
<evidence type="ECO:0000259" key="13">
    <source>
        <dbReference type="PROSITE" id="PS50109"/>
    </source>
</evidence>
<keyword evidence="8 12" id="KW-1133">Transmembrane helix</keyword>
<organism evidence="15 16">
    <name type="scientific">Thermanaerothrix solaris</name>
    <dbReference type="NCBI Taxonomy" id="3058434"/>
    <lineage>
        <taxon>Bacteria</taxon>
        <taxon>Bacillati</taxon>
        <taxon>Chloroflexota</taxon>
        <taxon>Anaerolineae</taxon>
        <taxon>Anaerolineales</taxon>
        <taxon>Anaerolineaceae</taxon>
        <taxon>Thermanaerothrix</taxon>
    </lineage>
</organism>
<sequence length="476" mass="52509">MNRLRFRLLLLSIAPLVIILPVVIFASSSLLRSQIILNNLLNDYSRQALLASELLANRPDVWQNRRLAQDVLMRMAEIIPTRLLLFDPQGELIASSNSGDTLLIGTRFEFPSTNNAFSQGNIVLAQVGNDEGLLTPVRDSLNNLQGYIFLSTPFAEFTRRTTALVWILLLTGGAGLVLGIFLALGFTQDLERPIKRLSHAAYSLALGITPPQSIPEEGPQELRLLARAFNAFLERLQTLETSRKRLLANLVHELGTPLSALISAVQALRSGATNDAALRDDLLQGMDQELNRLRRLTDELAHLHDQAFGTFELHTQTINTSEWIAGFLAPWAQAAREKHQQWNVEIASVLPALNVDPDRLAQALGNIIHNAIRYTPSGGKITVQVFADGSEFHFIVADSGPGISPDEQSLIFEPFQRGSTAQRFPQGIGLGLTIARDLIHAHGGRIEIESSPGRGSRFEVILPLRTSNWNSEAQVE</sequence>
<keyword evidence="10 12" id="KW-0472">Membrane</keyword>
<evidence type="ECO:0000256" key="10">
    <source>
        <dbReference type="ARBA" id="ARBA00023136"/>
    </source>
</evidence>
<dbReference type="PANTHER" id="PTHR45436">
    <property type="entry name" value="SENSOR HISTIDINE KINASE YKOH"/>
    <property type="match status" value="1"/>
</dbReference>
<gene>
    <name evidence="15" type="ORF">QYE77_02880</name>
</gene>
<dbReference type="SMART" id="SM00388">
    <property type="entry name" value="HisKA"/>
    <property type="match status" value="1"/>
</dbReference>
<evidence type="ECO:0000256" key="5">
    <source>
        <dbReference type="ARBA" id="ARBA00022679"/>
    </source>
</evidence>
<dbReference type="SMART" id="SM00304">
    <property type="entry name" value="HAMP"/>
    <property type="match status" value="1"/>
</dbReference>
<accession>A0ABU3NMK7</accession>
<dbReference type="PRINTS" id="PR00344">
    <property type="entry name" value="BCTRLSENSOR"/>
</dbReference>
<feature type="domain" description="Histidine kinase" evidence="13">
    <location>
        <begin position="249"/>
        <end position="466"/>
    </location>
</feature>
<evidence type="ECO:0000256" key="11">
    <source>
        <dbReference type="SAM" id="Coils"/>
    </source>
</evidence>
<dbReference type="GO" id="GO:0016301">
    <property type="term" value="F:kinase activity"/>
    <property type="evidence" value="ECO:0007669"/>
    <property type="project" value="UniProtKB-KW"/>
</dbReference>
<dbReference type="InterPro" id="IPR003660">
    <property type="entry name" value="HAMP_dom"/>
</dbReference>
<evidence type="ECO:0000256" key="4">
    <source>
        <dbReference type="ARBA" id="ARBA00022553"/>
    </source>
</evidence>
<feature type="transmembrane region" description="Helical" evidence="12">
    <location>
        <begin position="163"/>
        <end position="186"/>
    </location>
</feature>
<name>A0ABU3NMK7_9CHLR</name>
<dbReference type="PANTHER" id="PTHR45436:SF5">
    <property type="entry name" value="SENSOR HISTIDINE KINASE TRCS"/>
    <property type="match status" value="1"/>
</dbReference>
<proteinExistence type="predicted"/>
<dbReference type="PROSITE" id="PS50109">
    <property type="entry name" value="HIS_KIN"/>
    <property type="match status" value="1"/>
</dbReference>
<dbReference type="PROSITE" id="PS50885">
    <property type="entry name" value="HAMP"/>
    <property type="match status" value="1"/>
</dbReference>
<dbReference type="RefSeq" id="WP_315623847.1">
    <property type="nucleotide sequence ID" value="NZ_JAUHMF010000001.1"/>
</dbReference>
<reference evidence="15 16" key="1">
    <citation type="submission" date="2023-07" db="EMBL/GenBank/DDBJ databases">
        <title>Novel species of Thermanaerothrix with wide hydrolytic capabilities.</title>
        <authorList>
            <person name="Zayulina K.S."/>
            <person name="Podosokorskaya O.A."/>
            <person name="Elcheninov A.G."/>
        </authorList>
    </citation>
    <scope>NUCLEOTIDE SEQUENCE [LARGE SCALE GENOMIC DNA]</scope>
    <source>
        <strain evidence="15 16">4228-RoL</strain>
    </source>
</reference>
<comment type="catalytic activity">
    <reaction evidence="1">
        <text>ATP + protein L-histidine = ADP + protein N-phospho-L-histidine.</text>
        <dbReference type="EC" id="2.7.13.3"/>
    </reaction>
</comment>
<evidence type="ECO:0000256" key="7">
    <source>
        <dbReference type="ARBA" id="ARBA00022777"/>
    </source>
</evidence>
<dbReference type="CDD" id="cd06225">
    <property type="entry name" value="HAMP"/>
    <property type="match status" value="1"/>
</dbReference>
<dbReference type="CDD" id="cd00082">
    <property type="entry name" value="HisKA"/>
    <property type="match status" value="1"/>
</dbReference>
<keyword evidence="11" id="KW-0175">Coiled coil</keyword>
<comment type="caution">
    <text evidence="15">The sequence shown here is derived from an EMBL/GenBank/DDBJ whole genome shotgun (WGS) entry which is preliminary data.</text>
</comment>
<evidence type="ECO:0000256" key="3">
    <source>
        <dbReference type="ARBA" id="ARBA00012438"/>
    </source>
</evidence>
<keyword evidence="6 12" id="KW-0812">Transmembrane</keyword>
<dbReference type="Pfam" id="PF02518">
    <property type="entry name" value="HATPase_c"/>
    <property type="match status" value="1"/>
</dbReference>
<dbReference type="InterPro" id="IPR050428">
    <property type="entry name" value="TCS_sensor_his_kinase"/>
</dbReference>
<keyword evidence="16" id="KW-1185">Reference proteome</keyword>
<evidence type="ECO:0000256" key="9">
    <source>
        <dbReference type="ARBA" id="ARBA00023012"/>
    </source>
</evidence>
<evidence type="ECO:0000313" key="15">
    <source>
        <dbReference type="EMBL" id="MDT8897197.1"/>
    </source>
</evidence>
<evidence type="ECO:0000256" key="8">
    <source>
        <dbReference type="ARBA" id="ARBA00022989"/>
    </source>
</evidence>
<dbReference type="InterPro" id="IPR036097">
    <property type="entry name" value="HisK_dim/P_sf"/>
</dbReference>
<keyword evidence="4" id="KW-0597">Phosphoprotein</keyword>
<protein>
    <recommendedName>
        <fullName evidence="3">histidine kinase</fullName>
        <ecNumber evidence="3">2.7.13.3</ecNumber>
    </recommendedName>
</protein>
<dbReference type="InterPro" id="IPR004358">
    <property type="entry name" value="Sig_transdc_His_kin-like_C"/>
</dbReference>
<evidence type="ECO:0000313" key="16">
    <source>
        <dbReference type="Proteomes" id="UP001254165"/>
    </source>
</evidence>
<evidence type="ECO:0000259" key="14">
    <source>
        <dbReference type="PROSITE" id="PS50885"/>
    </source>
</evidence>
<feature type="domain" description="HAMP" evidence="14">
    <location>
        <begin position="188"/>
        <end position="241"/>
    </location>
</feature>
<dbReference type="EC" id="2.7.13.3" evidence="3"/>
<dbReference type="Gene3D" id="6.10.340.10">
    <property type="match status" value="1"/>
</dbReference>
<dbReference type="InterPro" id="IPR005467">
    <property type="entry name" value="His_kinase_dom"/>
</dbReference>
<dbReference type="SUPFAM" id="SSF47384">
    <property type="entry name" value="Homodimeric domain of signal transducing histidine kinase"/>
    <property type="match status" value="1"/>
</dbReference>